<feature type="domain" description="HTH dtxR-type" evidence="5">
    <location>
        <begin position="1"/>
        <end position="63"/>
    </location>
</feature>
<comment type="caution">
    <text evidence="6">The sequence shown here is derived from an EMBL/GenBank/DDBJ whole genome shotgun (WGS) entry which is preliminary data.</text>
</comment>
<evidence type="ECO:0000256" key="3">
    <source>
        <dbReference type="ARBA" id="ARBA00023125"/>
    </source>
</evidence>
<proteinExistence type="inferred from homology"/>
<dbReference type="EMBL" id="ADLN01000017">
    <property type="protein sequence ID" value="EHI60509.1"/>
    <property type="molecule type" value="Genomic_DNA"/>
</dbReference>
<dbReference type="PROSITE" id="PS50944">
    <property type="entry name" value="HTH_DTXR"/>
    <property type="match status" value="1"/>
</dbReference>
<evidence type="ECO:0000259" key="5">
    <source>
        <dbReference type="PROSITE" id="PS50944"/>
    </source>
</evidence>
<evidence type="ECO:0000313" key="7">
    <source>
        <dbReference type="Proteomes" id="UP000005384"/>
    </source>
</evidence>
<evidence type="ECO:0000256" key="4">
    <source>
        <dbReference type="ARBA" id="ARBA00023163"/>
    </source>
</evidence>
<dbReference type="GO" id="GO:0046983">
    <property type="term" value="F:protein dimerization activity"/>
    <property type="evidence" value="ECO:0007669"/>
    <property type="project" value="InterPro"/>
</dbReference>
<dbReference type="Pfam" id="PF02742">
    <property type="entry name" value="Fe_dep_repr_C"/>
    <property type="match status" value="1"/>
</dbReference>
<dbReference type="HOGENOM" id="CLU_069532_3_1_9"/>
<dbReference type="InterPro" id="IPR050536">
    <property type="entry name" value="DtxR_MntR_Metal-Reg"/>
</dbReference>
<dbReference type="RefSeq" id="WP_006779490.1">
    <property type="nucleotide sequence ID" value="NZ_CP040506.1"/>
</dbReference>
<keyword evidence="3" id="KW-0238">DNA-binding</keyword>
<dbReference type="InterPro" id="IPR036388">
    <property type="entry name" value="WH-like_DNA-bd_sf"/>
</dbReference>
<protein>
    <recommendedName>
        <fullName evidence="5">HTH dtxR-type domain-containing protein</fullName>
    </recommendedName>
</protein>
<name>G5IDC7_9FIRM</name>
<dbReference type="AlphaFoldDB" id="G5IDC7"/>
<sequence>MLGKSLEDYLEAIYLLNQENGRVRSIDVAHYLNYSKPSVCHAVKKLQDNGCLSMDESCLLHLTEKGEKIAVQLYERRCFFTNQLIESGVSPEVARQDACRLEHIISDESFTAIKQSWGPS</sequence>
<dbReference type="GO" id="GO:0046914">
    <property type="term" value="F:transition metal ion binding"/>
    <property type="evidence" value="ECO:0007669"/>
    <property type="project" value="InterPro"/>
</dbReference>
<dbReference type="SMART" id="SM00529">
    <property type="entry name" value="HTH_DTXR"/>
    <property type="match status" value="1"/>
</dbReference>
<dbReference type="Gene3D" id="1.10.10.10">
    <property type="entry name" value="Winged helix-like DNA-binding domain superfamily/Winged helix DNA-binding domain"/>
    <property type="match status" value="1"/>
</dbReference>
<dbReference type="SUPFAM" id="SSF46785">
    <property type="entry name" value="Winged helix' DNA-binding domain"/>
    <property type="match status" value="1"/>
</dbReference>
<dbReference type="Gene3D" id="1.10.60.10">
    <property type="entry name" value="Iron dependent repressor, metal binding and dimerisation domain"/>
    <property type="match status" value="1"/>
</dbReference>
<dbReference type="GO" id="GO:0003677">
    <property type="term" value="F:DNA binding"/>
    <property type="evidence" value="ECO:0007669"/>
    <property type="project" value="UniProtKB-KW"/>
</dbReference>
<dbReference type="InterPro" id="IPR022687">
    <property type="entry name" value="HTH_DTXR"/>
</dbReference>
<dbReference type="PANTHER" id="PTHR33238:SF7">
    <property type="entry name" value="IRON-DEPENDENT TRANSCRIPTIONAL REGULATOR"/>
    <property type="match status" value="1"/>
</dbReference>
<gene>
    <name evidence="6" type="ORF">HMPREF9473_01504</name>
</gene>
<dbReference type="OrthoDB" id="9794394at2"/>
<evidence type="ECO:0000313" key="6">
    <source>
        <dbReference type="EMBL" id="EHI60509.1"/>
    </source>
</evidence>
<dbReference type="GO" id="GO:0003700">
    <property type="term" value="F:DNA-binding transcription factor activity"/>
    <property type="evidence" value="ECO:0007669"/>
    <property type="project" value="InterPro"/>
</dbReference>
<dbReference type="InterPro" id="IPR001367">
    <property type="entry name" value="Fe_dep_repressor"/>
</dbReference>
<keyword evidence="7" id="KW-1185">Reference proteome</keyword>
<dbReference type="PATRIC" id="fig|742737.3.peg.1520"/>
<dbReference type="InterPro" id="IPR036421">
    <property type="entry name" value="Fe_dep_repressor_sf"/>
</dbReference>
<dbReference type="PANTHER" id="PTHR33238">
    <property type="entry name" value="IRON (METAL) DEPENDENT REPRESSOR, DTXR FAMILY"/>
    <property type="match status" value="1"/>
</dbReference>
<organism evidence="6 7">
    <name type="scientific">Hungatella hathewayi WAL-18680</name>
    <dbReference type="NCBI Taxonomy" id="742737"/>
    <lineage>
        <taxon>Bacteria</taxon>
        <taxon>Bacillati</taxon>
        <taxon>Bacillota</taxon>
        <taxon>Clostridia</taxon>
        <taxon>Lachnospirales</taxon>
        <taxon>Lachnospiraceae</taxon>
        <taxon>Hungatella</taxon>
    </lineage>
</organism>
<keyword evidence="2" id="KW-0805">Transcription regulation</keyword>
<dbReference type="Proteomes" id="UP000005384">
    <property type="component" value="Unassembled WGS sequence"/>
</dbReference>
<dbReference type="InterPro" id="IPR022689">
    <property type="entry name" value="Iron_dep_repressor"/>
</dbReference>
<dbReference type="Pfam" id="PF01325">
    <property type="entry name" value="Fe_dep_repress"/>
    <property type="match status" value="1"/>
</dbReference>
<keyword evidence="4" id="KW-0804">Transcription</keyword>
<dbReference type="InterPro" id="IPR036390">
    <property type="entry name" value="WH_DNA-bd_sf"/>
</dbReference>
<evidence type="ECO:0000256" key="1">
    <source>
        <dbReference type="ARBA" id="ARBA00007871"/>
    </source>
</evidence>
<dbReference type="SUPFAM" id="SSF47979">
    <property type="entry name" value="Iron-dependent repressor protein, dimerization domain"/>
    <property type="match status" value="1"/>
</dbReference>
<accession>G5IDC7</accession>
<reference evidence="6 7" key="1">
    <citation type="submission" date="2011-08" db="EMBL/GenBank/DDBJ databases">
        <title>The Genome Sequence of Clostridium hathewayi WAL-18680.</title>
        <authorList>
            <consortium name="The Broad Institute Genome Sequencing Platform"/>
            <person name="Earl A."/>
            <person name="Ward D."/>
            <person name="Feldgarden M."/>
            <person name="Gevers D."/>
            <person name="Finegold S.M."/>
            <person name="Summanen P.H."/>
            <person name="Molitoris D.R."/>
            <person name="Song M."/>
            <person name="Daigneault M."/>
            <person name="Allen-Vercoe E."/>
            <person name="Young S.K."/>
            <person name="Zeng Q."/>
            <person name="Gargeya S."/>
            <person name="Fitzgerald M."/>
            <person name="Haas B."/>
            <person name="Abouelleil A."/>
            <person name="Alvarado L."/>
            <person name="Arachchi H.M."/>
            <person name="Berlin A."/>
            <person name="Brown A."/>
            <person name="Chapman S.B."/>
            <person name="Chen Z."/>
            <person name="Dunbar C."/>
            <person name="Freedman E."/>
            <person name="Gearin G."/>
            <person name="Gellesch M."/>
            <person name="Goldberg J."/>
            <person name="Griggs A."/>
            <person name="Gujja S."/>
            <person name="Heiman D."/>
            <person name="Howarth C."/>
            <person name="Larson L."/>
            <person name="Lui A."/>
            <person name="MacDonald P.J.P."/>
            <person name="Montmayeur A."/>
            <person name="Murphy C."/>
            <person name="Neiman D."/>
            <person name="Pearson M."/>
            <person name="Priest M."/>
            <person name="Roberts A."/>
            <person name="Saif S."/>
            <person name="Shea T."/>
            <person name="Shenoy N."/>
            <person name="Sisk P."/>
            <person name="Stolte C."/>
            <person name="Sykes S."/>
            <person name="Wortman J."/>
            <person name="Nusbaum C."/>
            <person name="Birren B."/>
        </authorList>
    </citation>
    <scope>NUCLEOTIDE SEQUENCE [LARGE SCALE GENOMIC DNA]</scope>
    <source>
        <strain evidence="6 7">WAL-18680</strain>
    </source>
</reference>
<comment type="similarity">
    <text evidence="1">Belongs to the DtxR/MntR family.</text>
</comment>
<evidence type="ECO:0000256" key="2">
    <source>
        <dbReference type="ARBA" id="ARBA00023015"/>
    </source>
</evidence>